<protein>
    <submittedName>
        <fullName evidence="1">Uncharacterized protein</fullName>
    </submittedName>
</protein>
<reference evidence="1 2" key="2">
    <citation type="submission" date="2012-06" db="EMBL/GenBank/DDBJ databases">
        <authorList>
            <person name="Fiebig A."/>
        </authorList>
    </citation>
    <scope>NUCLEOTIDE SEQUENCE [LARGE SCALE GENOMIC DNA]</scope>
    <source>
        <strain evidence="1 2">DFL-43</strain>
    </source>
</reference>
<evidence type="ECO:0000313" key="2">
    <source>
        <dbReference type="Proteomes" id="UP000004291"/>
    </source>
</evidence>
<dbReference type="Proteomes" id="UP000004291">
    <property type="component" value="Chromosome"/>
</dbReference>
<reference evidence="1 2" key="1">
    <citation type="submission" date="2007-10" db="EMBL/GenBank/DDBJ databases">
        <authorList>
            <person name="Wagner-Dobler I."/>
            <person name="Ferriera S."/>
            <person name="Johnson J."/>
            <person name="Kravitz S."/>
            <person name="Beeson K."/>
            <person name="Sutton G."/>
            <person name="Rogers Y.-H."/>
            <person name="Friedman R."/>
            <person name="Frazier M."/>
            <person name="Venter J.C."/>
        </authorList>
    </citation>
    <scope>NUCLEOTIDE SEQUENCE [LARGE SCALE GENOMIC DNA]</scope>
    <source>
        <strain evidence="1 2">DFL-43</strain>
    </source>
</reference>
<dbReference type="EMBL" id="ABIA03000002">
    <property type="protein sequence ID" value="EDQ33401.1"/>
    <property type="molecule type" value="Genomic_DNA"/>
</dbReference>
<name>A9D609_HOEPD</name>
<comment type="caution">
    <text evidence="1">The sequence shown here is derived from an EMBL/GenBank/DDBJ whole genome shotgun (WGS) entry which is preliminary data.</text>
</comment>
<keyword evidence="2" id="KW-1185">Reference proteome</keyword>
<evidence type="ECO:0000313" key="1">
    <source>
        <dbReference type="EMBL" id="EDQ33401.1"/>
    </source>
</evidence>
<dbReference type="HOGENOM" id="CLU_1141349_0_0_5"/>
<sequence>MIGYFLIALSFLAAAVGTLSQTTRTIKIAIMCIAGLTAGASAWVYYDDEQEKTLNKRLIVSLVQATQDESAFSEELRIAANDIMDDRTWYVSSLTFSSSGLHLTANNSTDDEFAGAIFLDNRKLRDIRYALAAQTGLAEELQLHLLTDLWTADTIESDWNRIAPTIGELAASALEDFAPEAVQTAMGFPDGNSVRIVAKRDIQQSPYVVVLNRDHIQALVEVEPLERGRIISGIVVEQMVDQL</sequence>
<organism evidence="1 2">
    <name type="scientific">Hoeflea phototrophica (strain DSM 17068 / NCIMB 14078 / DFL-43)</name>
    <dbReference type="NCBI Taxonomy" id="411684"/>
    <lineage>
        <taxon>Bacteria</taxon>
        <taxon>Pseudomonadati</taxon>
        <taxon>Pseudomonadota</taxon>
        <taxon>Alphaproteobacteria</taxon>
        <taxon>Hyphomicrobiales</taxon>
        <taxon>Rhizobiaceae</taxon>
        <taxon>Hoeflea</taxon>
    </lineage>
</organism>
<dbReference type="RefSeq" id="WP_007197616.1">
    <property type="nucleotide sequence ID" value="NZ_CM002917.1"/>
</dbReference>
<gene>
    <name evidence="1" type="ORF">HPDFL43_09202</name>
</gene>
<accession>A9D609</accession>
<proteinExistence type="predicted"/>
<dbReference type="AlphaFoldDB" id="A9D609"/>